<dbReference type="EMBL" id="KV722413">
    <property type="protein sequence ID" value="OCH90038.1"/>
    <property type="molecule type" value="Genomic_DNA"/>
</dbReference>
<dbReference type="GO" id="GO:0001716">
    <property type="term" value="F:L-amino-acid oxidase activity"/>
    <property type="evidence" value="ECO:0007669"/>
    <property type="project" value="TreeGrafter"/>
</dbReference>
<evidence type="ECO:0000313" key="2">
    <source>
        <dbReference type="EMBL" id="OCH90038.1"/>
    </source>
</evidence>
<protein>
    <submittedName>
        <fullName evidence="2">Amine oxidase</fullName>
    </submittedName>
</protein>
<name>A0A8E2ATE5_9APHY</name>
<dbReference type="InterPro" id="IPR036188">
    <property type="entry name" value="FAD/NAD-bd_sf"/>
</dbReference>
<dbReference type="GO" id="GO:0009063">
    <property type="term" value="P:amino acid catabolic process"/>
    <property type="evidence" value="ECO:0007669"/>
    <property type="project" value="TreeGrafter"/>
</dbReference>
<keyword evidence="3" id="KW-1185">Reference proteome</keyword>
<feature type="domain" description="Amine oxidase" evidence="1">
    <location>
        <begin position="3"/>
        <end position="519"/>
    </location>
</feature>
<dbReference type="AlphaFoldDB" id="A0A8E2ATE5"/>
<dbReference type="Proteomes" id="UP000250043">
    <property type="component" value="Unassembled WGS sequence"/>
</dbReference>
<dbReference type="InterPro" id="IPR050281">
    <property type="entry name" value="Flavin_monoamine_oxidase"/>
</dbReference>
<accession>A0A8E2ATE5</accession>
<evidence type="ECO:0000259" key="1">
    <source>
        <dbReference type="Pfam" id="PF01593"/>
    </source>
</evidence>
<gene>
    <name evidence="2" type="ORF">OBBRIDRAFT_731589</name>
</gene>
<dbReference type="Gene3D" id="3.50.50.60">
    <property type="entry name" value="FAD/NAD(P)-binding domain"/>
    <property type="match status" value="1"/>
</dbReference>
<dbReference type="OrthoDB" id="7777654at2759"/>
<dbReference type="SUPFAM" id="SSF51905">
    <property type="entry name" value="FAD/NAD(P)-binding domain"/>
    <property type="match status" value="1"/>
</dbReference>
<proteinExistence type="predicted"/>
<dbReference type="PANTHER" id="PTHR10742:SF342">
    <property type="entry name" value="AMINE OXIDASE"/>
    <property type="match status" value="1"/>
</dbReference>
<dbReference type="SUPFAM" id="SSF54373">
    <property type="entry name" value="FAD-linked reductases, C-terminal domain"/>
    <property type="match status" value="1"/>
</dbReference>
<dbReference type="Gene3D" id="1.10.10.1620">
    <property type="match status" value="1"/>
</dbReference>
<dbReference type="Pfam" id="PF01593">
    <property type="entry name" value="Amino_oxidase"/>
    <property type="match status" value="1"/>
</dbReference>
<reference evidence="2 3" key="1">
    <citation type="submission" date="2016-07" db="EMBL/GenBank/DDBJ databases">
        <title>Draft genome of the white-rot fungus Obba rivulosa 3A-2.</title>
        <authorList>
            <consortium name="DOE Joint Genome Institute"/>
            <person name="Miettinen O."/>
            <person name="Riley R."/>
            <person name="Acob R."/>
            <person name="Barry K."/>
            <person name="Cullen D."/>
            <person name="De Vries R."/>
            <person name="Hainaut M."/>
            <person name="Hatakka A."/>
            <person name="Henrissat B."/>
            <person name="Hilden K."/>
            <person name="Kuo R."/>
            <person name="Labutti K."/>
            <person name="Lipzen A."/>
            <person name="Makela M.R."/>
            <person name="Sandor L."/>
            <person name="Spatafora J.W."/>
            <person name="Grigoriev I.V."/>
            <person name="Hibbett D.S."/>
        </authorList>
    </citation>
    <scope>NUCLEOTIDE SEQUENCE [LARGE SCALE GENOMIC DNA]</scope>
    <source>
        <strain evidence="2 3">3A-2</strain>
    </source>
</reference>
<dbReference type="PANTHER" id="PTHR10742">
    <property type="entry name" value="FLAVIN MONOAMINE OXIDASE"/>
    <property type="match status" value="1"/>
</dbReference>
<dbReference type="InterPro" id="IPR002937">
    <property type="entry name" value="Amino_oxidase"/>
</dbReference>
<organism evidence="2 3">
    <name type="scientific">Obba rivulosa</name>
    <dbReference type="NCBI Taxonomy" id="1052685"/>
    <lineage>
        <taxon>Eukaryota</taxon>
        <taxon>Fungi</taxon>
        <taxon>Dikarya</taxon>
        <taxon>Basidiomycota</taxon>
        <taxon>Agaricomycotina</taxon>
        <taxon>Agaricomycetes</taxon>
        <taxon>Polyporales</taxon>
        <taxon>Gelatoporiaceae</taxon>
        <taxon>Obba</taxon>
    </lineage>
</organism>
<evidence type="ECO:0000313" key="3">
    <source>
        <dbReference type="Proteomes" id="UP000250043"/>
    </source>
</evidence>
<dbReference type="Gene3D" id="3.90.660.10">
    <property type="match status" value="1"/>
</dbReference>
<sequence length="559" mass="62374">MILQDLGIKYEILEASDRIGGRIYTYRFNGDEGVRAPVNTPARYDYFDIGAMRYPNIPFMNRVFDLFTRVGIDDLLIDYHLSSDNALKYFNSRPPVTATQVEGEPDYFHVSVANGGTVPDDYLSEGVDRWTEKVYDPFKVLFAGLDGAETVEERQEIFKKAWDKLASQDYLSTRAYMLSPHGLQTATEDKESQLPFNPPSYPESVVEWLESFDTATGLYNQAFVESVLDSLDFGWPHPQFALPPRSQDESEDVGWKCIDGGSDRFIHGMLKKLETQPELNQRVTKIARVGSIMEVTTPSGTRQYSQVISTVPLGCLSAIDTEGCDLLYSQKQAIRALHYDASTKVAVKFAARWWEDPTVMDTGVIKGGQSSTDLPIRTCVYPSYGLSCPEAPGVLLASYTWAQDARRLGGLCQPQDTPSGEQLLELTLDNLEKLHGLPRSRFGPVLGFHAHSWETDPYARGAFALFGPTQFGRPGDSQSLFASMKAPAAGGLFHIAGEATSVHHAWVLGSLNSAWRAVYNALIGRPEERKKLIENWDIPDEETEVHLQQLALLARHRAL</sequence>